<evidence type="ECO:0000313" key="3">
    <source>
        <dbReference type="Proteomes" id="UP001355207"/>
    </source>
</evidence>
<evidence type="ECO:0000313" key="2">
    <source>
        <dbReference type="EMBL" id="WWC85703.1"/>
    </source>
</evidence>
<gene>
    <name evidence="2" type="ORF">L201_000569</name>
</gene>
<name>A0AAX4JLJ2_9TREE</name>
<dbReference type="RefSeq" id="XP_066072466.1">
    <property type="nucleotide sequence ID" value="XM_066216369.1"/>
</dbReference>
<proteinExistence type="predicted"/>
<evidence type="ECO:0000256" key="1">
    <source>
        <dbReference type="SAM" id="MobiDB-lite"/>
    </source>
</evidence>
<keyword evidence="3" id="KW-1185">Reference proteome</keyword>
<reference evidence="2 3" key="1">
    <citation type="submission" date="2024-01" db="EMBL/GenBank/DDBJ databases">
        <title>Comparative genomics of Cryptococcus and Kwoniella reveals pathogenesis evolution and contrasting modes of karyotype evolution via chromosome fusion or intercentromeric recombination.</title>
        <authorList>
            <person name="Coelho M.A."/>
            <person name="David-Palma M."/>
            <person name="Shea T."/>
            <person name="Bowers K."/>
            <person name="McGinley-Smith S."/>
            <person name="Mohammad A.W."/>
            <person name="Gnirke A."/>
            <person name="Yurkov A.M."/>
            <person name="Nowrousian M."/>
            <person name="Sun S."/>
            <person name="Cuomo C.A."/>
            <person name="Heitman J."/>
        </authorList>
    </citation>
    <scope>NUCLEOTIDE SEQUENCE [LARGE SCALE GENOMIC DNA]</scope>
    <source>
        <strain evidence="2 3">CBS 6074</strain>
    </source>
</reference>
<dbReference type="GeneID" id="91091241"/>
<dbReference type="AlphaFoldDB" id="A0AAX4JLJ2"/>
<sequence length="118" mass="12774">MTPYSQPAFKTHNSNLSVSSNRSDNTLGGSSLNLAPSRSSQEGLIRPGNQDDFNPYLDAANPFGSNSSLPAQASNNQRRYQNDQSQNQGYNSQQQQRSSSHSGYASNSSSARYPPSRG</sequence>
<dbReference type="EMBL" id="CP144098">
    <property type="protein sequence ID" value="WWC85703.1"/>
    <property type="molecule type" value="Genomic_DNA"/>
</dbReference>
<organism evidence="2 3">
    <name type="scientific">Kwoniella dendrophila CBS 6074</name>
    <dbReference type="NCBI Taxonomy" id="1295534"/>
    <lineage>
        <taxon>Eukaryota</taxon>
        <taxon>Fungi</taxon>
        <taxon>Dikarya</taxon>
        <taxon>Basidiomycota</taxon>
        <taxon>Agaricomycotina</taxon>
        <taxon>Tremellomycetes</taxon>
        <taxon>Tremellales</taxon>
        <taxon>Cryptococcaceae</taxon>
        <taxon>Kwoniella</taxon>
    </lineage>
</organism>
<feature type="compositionally biased region" description="Polar residues" evidence="1">
    <location>
        <begin position="63"/>
        <end position="79"/>
    </location>
</feature>
<dbReference type="Proteomes" id="UP001355207">
    <property type="component" value="Chromosome 1"/>
</dbReference>
<protein>
    <recommendedName>
        <fullName evidence="4">Cytoplasmic protein</fullName>
    </recommendedName>
</protein>
<feature type="region of interest" description="Disordered" evidence="1">
    <location>
        <begin position="1"/>
        <end position="118"/>
    </location>
</feature>
<feature type="compositionally biased region" description="Low complexity" evidence="1">
    <location>
        <begin position="82"/>
        <end position="110"/>
    </location>
</feature>
<accession>A0AAX4JLJ2</accession>
<evidence type="ECO:0008006" key="4">
    <source>
        <dbReference type="Google" id="ProtNLM"/>
    </source>
</evidence>
<feature type="compositionally biased region" description="Polar residues" evidence="1">
    <location>
        <begin position="11"/>
        <end position="42"/>
    </location>
</feature>